<feature type="transmembrane region" description="Helical" evidence="2">
    <location>
        <begin position="77"/>
        <end position="98"/>
    </location>
</feature>
<keyword evidence="2" id="KW-0472">Membrane</keyword>
<feature type="region of interest" description="Disordered" evidence="1">
    <location>
        <begin position="170"/>
        <end position="203"/>
    </location>
</feature>
<keyword evidence="2" id="KW-0812">Transmembrane</keyword>
<evidence type="ECO:0000256" key="1">
    <source>
        <dbReference type="SAM" id="MobiDB-lite"/>
    </source>
</evidence>
<dbReference type="AlphaFoldDB" id="A0A0K1E9Z5"/>
<organism evidence="3 4">
    <name type="scientific">Chondromyces crocatus</name>
    <dbReference type="NCBI Taxonomy" id="52"/>
    <lineage>
        <taxon>Bacteria</taxon>
        <taxon>Pseudomonadati</taxon>
        <taxon>Myxococcota</taxon>
        <taxon>Polyangia</taxon>
        <taxon>Polyangiales</taxon>
        <taxon>Polyangiaceae</taxon>
        <taxon>Chondromyces</taxon>
    </lineage>
</organism>
<proteinExistence type="predicted"/>
<reference evidence="3 4" key="1">
    <citation type="submission" date="2015-07" db="EMBL/GenBank/DDBJ databases">
        <title>Genome analysis of myxobacterium Chondromyces crocatus Cm c5 reveals a high potential for natural compound synthesis and the genetic basis for the loss of fruiting body formation.</title>
        <authorList>
            <person name="Zaburannyi N."/>
            <person name="Bunk B."/>
            <person name="Maier J."/>
            <person name="Overmann J."/>
            <person name="Mueller R."/>
        </authorList>
    </citation>
    <scope>NUCLEOTIDE SEQUENCE [LARGE SCALE GENOMIC DNA]</scope>
    <source>
        <strain evidence="3 4">Cm c5</strain>
    </source>
</reference>
<protein>
    <submittedName>
        <fullName evidence="3">Uncharacterized protein</fullName>
    </submittedName>
</protein>
<evidence type="ECO:0000313" key="3">
    <source>
        <dbReference type="EMBL" id="AKT37685.1"/>
    </source>
</evidence>
<evidence type="ECO:0000313" key="4">
    <source>
        <dbReference type="Proteomes" id="UP000067626"/>
    </source>
</evidence>
<dbReference type="EMBL" id="CP012159">
    <property type="protein sequence ID" value="AKT37685.1"/>
    <property type="molecule type" value="Genomic_DNA"/>
</dbReference>
<feature type="transmembrane region" description="Helical" evidence="2">
    <location>
        <begin position="295"/>
        <end position="317"/>
    </location>
</feature>
<name>A0A0K1E9Z5_CHOCO</name>
<dbReference type="Proteomes" id="UP000067626">
    <property type="component" value="Chromosome"/>
</dbReference>
<feature type="transmembrane region" description="Helical" evidence="2">
    <location>
        <begin position="36"/>
        <end position="65"/>
    </location>
</feature>
<keyword evidence="4" id="KW-1185">Reference proteome</keyword>
<gene>
    <name evidence="3" type="ORF">CMC5_018270</name>
</gene>
<dbReference type="STRING" id="52.CMC5_018270"/>
<sequence>MLPPSSPSAPDVSASAPHRARSHSWFESWIERGHPLALLTAFLVSVPLFMAAIALPGVACCWVVHRWVVRVTDMPFLFLSAHFGLFIGSYMSLACLGFEDREWRRLARLKVRRSLDALPGHRVALAGRVVEGTSVSPEAAARRGHTDERATWVTFPLIVEDADEVRIRIEDAQGSRTAPREETQERAHDEARSARSIEGEPGRANELGVDVREDTAKQRHASDWVDLQPLFALGDPVFLVGQLERIWQAGGYRGGTEAFRLVQEGDTSGQESLFTVHRGTQESLPRDRHATTPGWWRFSLGWLALGVVSVVVAQVLAQF</sequence>
<accession>A0A0K1E9Z5</accession>
<dbReference type="KEGG" id="ccro:CMC5_018270"/>
<dbReference type="RefSeq" id="WP_050430016.1">
    <property type="nucleotide sequence ID" value="NZ_CP012159.1"/>
</dbReference>
<keyword evidence="2" id="KW-1133">Transmembrane helix</keyword>
<dbReference type="PATRIC" id="fig|52.7.peg.1963"/>
<evidence type="ECO:0000256" key="2">
    <source>
        <dbReference type="SAM" id="Phobius"/>
    </source>
</evidence>